<organism evidence="14 15">
    <name type="scientific">Lomentospora prolificans</name>
    <dbReference type="NCBI Taxonomy" id="41688"/>
    <lineage>
        <taxon>Eukaryota</taxon>
        <taxon>Fungi</taxon>
        <taxon>Dikarya</taxon>
        <taxon>Ascomycota</taxon>
        <taxon>Pezizomycotina</taxon>
        <taxon>Sordariomycetes</taxon>
        <taxon>Hypocreomycetidae</taxon>
        <taxon>Microascales</taxon>
        <taxon>Microascaceae</taxon>
        <taxon>Lomentospora</taxon>
    </lineage>
</organism>
<dbReference type="Gene3D" id="3.40.1180.10">
    <property type="entry name" value="Decaprenyl diphosphate synthase-like"/>
    <property type="match status" value="1"/>
</dbReference>
<dbReference type="PANTHER" id="PTHR21528">
    <property type="entry name" value="DEHYDRODOLICHYL DIPHOSPHATE SYNTHASE COMPLEX SUBUNIT NUS1"/>
    <property type="match status" value="1"/>
</dbReference>
<sequence length="335" mass="38590">MALRLRDRNLYRADEKENHRLLGDDERQRLLNDYMPPPPPPEKVSPAKTWEKKSTQPPRNSRLGVRRFLKNQLHLLIFALLHSIFSLYVKIRQTWNKVCYRISSIISYHHRTPELIENDVRALRQKPEHLSAILNMQEDGRATELERLVNEAADLAVWTACAGIPVLSIYERSGTLKRYLPQIHQAILQRFASYFGEHHPGLTVAAPHTEPVDSAPTGTFPEGKLNHLNVMFISYKDGRDAMVDLTKTLAEMSQKGKLNPADIHIDLIDAELSEGIMPEPDLLLLFSPHVELYGYPPWQVRLTEIFHLPDNQGVEYQVFIRGLRRYAAAQMRRGK</sequence>
<evidence type="ECO:0000256" key="9">
    <source>
        <dbReference type="ARBA" id="ARBA00022842"/>
    </source>
</evidence>
<dbReference type="OrthoDB" id="19639at2759"/>
<keyword evidence="6" id="KW-0808">Transferase</keyword>
<dbReference type="InterPro" id="IPR036424">
    <property type="entry name" value="UPP_synth-like_sf"/>
</dbReference>
<dbReference type="EMBL" id="NLAX01001034">
    <property type="protein sequence ID" value="PKS06393.1"/>
    <property type="molecule type" value="Genomic_DNA"/>
</dbReference>
<evidence type="ECO:0000256" key="8">
    <source>
        <dbReference type="ARBA" id="ARBA00022824"/>
    </source>
</evidence>
<dbReference type="InterPro" id="IPR038887">
    <property type="entry name" value="Nus1/NgBR"/>
</dbReference>
<evidence type="ECO:0000256" key="7">
    <source>
        <dbReference type="ARBA" id="ARBA00022692"/>
    </source>
</evidence>
<comment type="caution">
    <text evidence="14">The sequence shown here is derived from an EMBL/GenBank/DDBJ whole genome shotgun (WGS) entry which is preliminary data.</text>
</comment>
<dbReference type="FunCoup" id="A0A2N3N1U5">
    <property type="interactions" value="256"/>
</dbReference>
<evidence type="ECO:0000256" key="6">
    <source>
        <dbReference type="ARBA" id="ARBA00022679"/>
    </source>
</evidence>
<evidence type="ECO:0000256" key="3">
    <source>
        <dbReference type="ARBA" id="ARBA00004922"/>
    </source>
</evidence>
<comment type="cofactor">
    <cofactor evidence="1">
        <name>Mg(2+)</name>
        <dbReference type="ChEBI" id="CHEBI:18420"/>
    </cofactor>
</comment>
<keyword evidence="8" id="KW-0256">Endoplasmic reticulum</keyword>
<dbReference type="SUPFAM" id="SSF64005">
    <property type="entry name" value="Undecaprenyl diphosphate synthase"/>
    <property type="match status" value="1"/>
</dbReference>
<evidence type="ECO:0000256" key="12">
    <source>
        <dbReference type="ARBA" id="ARBA00047353"/>
    </source>
</evidence>
<dbReference type="GO" id="GO:0045547">
    <property type="term" value="F:ditrans,polycis-polyprenyl diphosphate synthase [(2E,6E)-farnesyl diphosphate specific] activity"/>
    <property type="evidence" value="ECO:0007669"/>
    <property type="project" value="UniProtKB-EC"/>
</dbReference>
<proteinExistence type="inferred from homology"/>
<evidence type="ECO:0000256" key="13">
    <source>
        <dbReference type="SAM" id="MobiDB-lite"/>
    </source>
</evidence>
<feature type="compositionally biased region" description="Basic and acidic residues" evidence="13">
    <location>
        <begin position="16"/>
        <end position="30"/>
    </location>
</feature>
<keyword evidence="15" id="KW-1185">Reference proteome</keyword>
<dbReference type="InParanoid" id="A0A2N3N1U5"/>
<dbReference type="VEuPathDB" id="FungiDB:jhhlp_007141"/>
<comment type="catalytic activity">
    <reaction evidence="12">
        <text>n isopentenyl diphosphate + (2E,6E)-farnesyl diphosphate = a di-trans,poly-cis-polyprenyl diphosphate + n diphosphate</text>
        <dbReference type="Rhea" id="RHEA:53008"/>
        <dbReference type="Rhea" id="RHEA-COMP:19494"/>
        <dbReference type="ChEBI" id="CHEBI:33019"/>
        <dbReference type="ChEBI" id="CHEBI:128769"/>
        <dbReference type="ChEBI" id="CHEBI:136960"/>
        <dbReference type="ChEBI" id="CHEBI:175763"/>
        <dbReference type="EC" id="2.5.1.87"/>
    </reaction>
</comment>
<evidence type="ECO:0000313" key="15">
    <source>
        <dbReference type="Proteomes" id="UP000233524"/>
    </source>
</evidence>
<dbReference type="AlphaFoldDB" id="A0A2N3N1U5"/>
<keyword evidence="11" id="KW-0472">Membrane</keyword>
<comment type="pathway">
    <text evidence="3">Protein modification; protein glycosylation.</text>
</comment>
<evidence type="ECO:0000256" key="5">
    <source>
        <dbReference type="ARBA" id="ARBA00012596"/>
    </source>
</evidence>
<name>A0A2N3N1U5_9PEZI</name>
<accession>A0A2N3N1U5</accession>
<comment type="similarity">
    <text evidence="4">Belongs to the UPP synthase family.</text>
</comment>
<evidence type="ECO:0000313" key="14">
    <source>
        <dbReference type="EMBL" id="PKS06393.1"/>
    </source>
</evidence>
<protein>
    <recommendedName>
        <fullName evidence="5">ditrans,polycis-polyprenyl diphosphate synthase [(2E,6E)-farnesyldiphosphate specific]</fullName>
        <ecNumber evidence="5">2.5.1.87</ecNumber>
    </recommendedName>
</protein>
<dbReference type="Proteomes" id="UP000233524">
    <property type="component" value="Unassembled WGS sequence"/>
</dbReference>
<evidence type="ECO:0000256" key="11">
    <source>
        <dbReference type="ARBA" id="ARBA00023136"/>
    </source>
</evidence>
<feature type="region of interest" description="Disordered" evidence="13">
    <location>
        <begin position="16"/>
        <end position="62"/>
    </location>
</feature>
<evidence type="ECO:0000256" key="2">
    <source>
        <dbReference type="ARBA" id="ARBA00004586"/>
    </source>
</evidence>
<dbReference type="STRING" id="41688.A0A2N3N1U5"/>
<keyword evidence="9" id="KW-0460">Magnesium</keyword>
<dbReference type="GO" id="GO:1904423">
    <property type="term" value="C:dehydrodolichyl diphosphate synthase complex"/>
    <property type="evidence" value="ECO:0007669"/>
    <property type="project" value="InterPro"/>
</dbReference>
<comment type="subcellular location">
    <subcellularLocation>
        <location evidence="2">Endoplasmic reticulum membrane</location>
    </subcellularLocation>
</comment>
<dbReference type="UniPathway" id="UPA00378"/>
<dbReference type="PANTHER" id="PTHR21528:SF0">
    <property type="entry name" value="DEHYDRODOLICHYL DIPHOSPHATE SYNTHASE COMPLEX SUBUNIT NUS1"/>
    <property type="match status" value="1"/>
</dbReference>
<dbReference type="GO" id="GO:0005789">
    <property type="term" value="C:endoplasmic reticulum membrane"/>
    <property type="evidence" value="ECO:0007669"/>
    <property type="project" value="UniProtKB-SubCell"/>
</dbReference>
<evidence type="ECO:0000256" key="10">
    <source>
        <dbReference type="ARBA" id="ARBA00022989"/>
    </source>
</evidence>
<keyword evidence="10" id="KW-1133">Transmembrane helix</keyword>
<gene>
    <name evidence="14" type="ORF">jhhlp_007141</name>
</gene>
<dbReference type="EC" id="2.5.1.87" evidence="5"/>
<evidence type="ECO:0000256" key="4">
    <source>
        <dbReference type="ARBA" id="ARBA00005432"/>
    </source>
</evidence>
<keyword evidence="7" id="KW-0812">Transmembrane</keyword>
<evidence type="ECO:0000256" key="1">
    <source>
        <dbReference type="ARBA" id="ARBA00001946"/>
    </source>
</evidence>
<reference evidence="14 15" key="1">
    <citation type="journal article" date="2017" name="G3 (Bethesda)">
        <title>First Draft Genome Sequence of the Pathogenic Fungus Lomentospora prolificans (Formerly Scedosporium prolificans).</title>
        <authorList>
            <person name="Luo R."/>
            <person name="Zimin A."/>
            <person name="Workman R."/>
            <person name="Fan Y."/>
            <person name="Pertea G."/>
            <person name="Grossman N."/>
            <person name="Wear M.P."/>
            <person name="Jia B."/>
            <person name="Miller H."/>
            <person name="Casadevall A."/>
            <person name="Timp W."/>
            <person name="Zhang S.X."/>
            <person name="Salzberg S.L."/>
        </authorList>
    </citation>
    <scope>NUCLEOTIDE SEQUENCE [LARGE SCALE GENOMIC DNA]</scope>
    <source>
        <strain evidence="14 15">JHH-5317</strain>
    </source>
</reference>